<accession>A0A5C8ZV62</accession>
<dbReference type="AlphaFoldDB" id="A0A5C8ZV62"/>
<proteinExistence type="predicted"/>
<dbReference type="Proteomes" id="UP000321933">
    <property type="component" value="Unassembled WGS sequence"/>
</dbReference>
<evidence type="ECO:0000313" key="2">
    <source>
        <dbReference type="Proteomes" id="UP000321933"/>
    </source>
</evidence>
<keyword evidence="2" id="KW-1185">Reference proteome</keyword>
<dbReference type="RefSeq" id="WP_148064814.1">
    <property type="nucleotide sequence ID" value="NZ_VRYZ01000005.1"/>
</dbReference>
<dbReference type="OrthoDB" id="5740974at2"/>
<name>A0A5C8ZV62_9GAMM</name>
<organism evidence="1 2">
    <name type="scientific">Parahaliea aestuarii</name>
    <dbReference type="NCBI Taxonomy" id="1852021"/>
    <lineage>
        <taxon>Bacteria</taxon>
        <taxon>Pseudomonadati</taxon>
        <taxon>Pseudomonadota</taxon>
        <taxon>Gammaproteobacteria</taxon>
        <taxon>Cellvibrionales</taxon>
        <taxon>Halieaceae</taxon>
        <taxon>Parahaliea</taxon>
    </lineage>
</organism>
<evidence type="ECO:0000313" key="1">
    <source>
        <dbReference type="EMBL" id="TXS91161.1"/>
    </source>
</evidence>
<sequence length="71" mass="7415">MSKPLLLSIVTFVAVVAVIATLAIVTQDEAPDCASGRDVSAAVLADAEGDQDAMVNRAIIVRGKCEQDEKN</sequence>
<protein>
    <submittedName>
        <fullName evidence="1">Uncharacterized protein</fullName>
    </submittedName>
</protein>
<comment type="caution">
    <text evidence="1">The sequence shown here is derived from an EMBL/GenBank/DDBJ whole genome shotgun (WGS) entry which is preliminary data.</text>
</comment>
<reference evidence="1 2" key="1">
    <citation type="submission" date="2019-08" db="EMBL/GenBank/DDBJ databases">
        <title>Parahaliea maris sp. nov., isolated from the surface seawater.</title>
        <authorList>
            <person name="Liu Y."/>
        </authorList>
    </citation>
    <scope>NUCLEOTIDE SEQUENCE [LARGE SCALE GENOMIC DNA]</scope>
    <source>
        <strain evidence="1 2">S2-26</strain>
    </source>
</reference>
<gene>
    <name evidence="1" type="ORF">FVW59_13240</name>
</gene>
<dbReference type="EMBL" id="VRYZ01000005">
    <property type="protein sequence ID" value="TXS91161.1"/>
    <property type="molecule type" value="Genomic_DNA"/>
</dbReference>